<feature type="compositionally biased region" description="Polar residues" evidence="1">
    <location>
        <begin position="251"/>
        <end position="263"/>
    </location>
</feature>
<dbReference type="GO" id="GO:0032543">
    <property type="term" value="P:mitochondrial translation"/>
    <property type="evidence" value="ECO:0007669"/>
    <property type="project" value="InterPro"/>
</dbReference>
<dbReference type="Proteomes" id="UP000076727">
    <property type="component" value="Unassembled WGS sequence"/>
</dbReference>
<evidence type="ECO:0000313" key="4">
    <source>
        <dbReference type="Proteomes" id="UP000076727"/>
    </source>
</evidence>
<sequence length="263" mass="29657">MLAAQRACRLRRLATLRTSHFHASAVVAEQVSDLKSNIHNDPALRALDDSTEDDMASWDPDASSGGHLRLQQQRRILHYWRLIEHEMPNLVAYRKPFVPPSPSTPLVVRSITYGGEDHPATLKRTIVAPVARLPLKDKAAIHKFKLLAGPRWTLEPPMNSGISPVEDNAEHGYFTISCEDFPMPAQNLKWASDALDRLLTEANNTKDSFEDVPLDTRHIEAKKRKERKGDHLRGRVRPSIKDFPKEWLPNPEQTVTASPPSPP</sequence>
<accession>A0A165UM24</accession>
<dbReference type="GO" id="GO:0003735">
    <property type="term" value="F:structural constituent of ribosome"/>
    <property type="evidence" value="ECO:0007669"/>
    <property type="project" value="InterPro"/>
</dbReference>
<feature type="domain" description="Small ribosomal subunit protein mS35 mitochondrial conserved" evidence="2">
    <location>
        <begin position="96"/>
        <end position="247"/>
    </location>
</feature>
<evidence type="ECO:0000313" key="3">
    <source>
        <dbReference type="EMBL" id="KZT75117.1"/>
    </source>
</evidence>
<dbReference type="PANTHER" id="PTHR13490">
    <property type="entry name" value="MITOCHONDRIAL 28S RIBOSOMAL PROTEIN S28"/>
    <property type="match status" value="1"/>
</dbReference>
<dbReference type="Pfam" id="PF10213">
    <property type="entry name" value="MRP-S28"/>
    <property type="match status" value="1"/>
</dbReference>
<dbReference type="EMBL" id="KV429032">
    <property type="protein sequence ID" value="KZT75117.1"/>
    <property type="molecule type" value="Genomic_DNA"/>
</dbReference>
<feature type="region of interest" description="Disordered" evidence="1">
    <location>
        <begin position="220"/>
        <end position="263"/>
    </location>
</feature>
<evidence type="ECO:0000259" key="2">
    <source>
        <dbReference type="Pfam" id="PF10213"/>
    </source>
</evidence>
<gene>
    <name evidence="3" type="ORF">DAEQUDRAFT_807362</name>
</gene>
<keyword evidence="4" id="KW-1185">Reference proteome</keyword>
<dbReference type="OrthoDB" id="283424at2759"/>
<feature type="compositionally biased region" description="Basic and acidic residues" evidence="1">
    <location>
        <begin position="227"/>
        <end position="245"/>
    </location>
</feature>
<reference evidence="3 4" key="1">
    <citation type="journal article" date="2016" name="Mol. Biol. Evol.">
        <title>Comparative Genomics of Early-Diverging Mushroom-Forming Fungi Provides Insights into the Origins of Lignocellulose Decay Capabilities.</title>
        <authorList>
            <person name="Nagy L.G."/>
            <person name="Riley R."/>
            <person name="Tritt A."/>
            <person name="Adam C."/>
            <person name="Daum C."/>
            <person name="Floudas D."/>
            <person name="Sun H."/>
            <person name="Yadav J.S."/>
            <person name="Pangilinan J."/>
            <person name="Larsson K.H."/>
            <person name="Matsuura K."/>
            <person name="Barry K."/>
            <person name="Labutti K."/>
            <person name="Kuo R."/>
            <person name="Ohm R.A."/>
            <person name="Bhattacharya S.S."/>
            <person name="Shirouzu T."/>
            <person name="Yoshinaga Y."/>
            <person name="Martin F.M."/>
            <person name="Grigoriev I.V."/>
            <person name="Hibbett D.S."/>
        </authorList>
    </citation>
    <scope>NUCLEOTIDE SEQUENCE [LARGE SCALE GENOMIC DNA]</scope>
    <source>
        <strain evidence="3 4">L-15889</strain>
    </source>
</reference>
<dbReference type="InterPro" id="IPR019349">
    <property type="entry name" value="Ribosomal_mS35_mit"/>
</dbReference>
<dbReference type="AlphaFoldDB" id="A0A165UM24"/>
<name>A0A165UM24_9APHY</name>
<dbReference type="InterPro" id="IPR039848">
    <property type="entry name" value="Ribosomal_mS35_mt"/>
</dbReference>
<dbReference type="STRING" id="1314783.A0A165UM24"/>
<proteinExistence type="predicted"/>
<organism evidence="3 4">
    <name type="scientific">Daedalea quercina L-15889</name>
    <dbReference type="NCBI Taxonomy" id="1314783"/>
    <lineage>
        <taxon>Eukaryota</taxon>
        <taxon>Fungi</taxon>
        <taxon>Dikarya</taxon>
        <taxon>Basidiomycota</taxon>
        <taxon>Agaricomycotina</taxon>
        <taxon>Agaricomycetes</taxon>
        <taxon>Polyporales</taxon>
        <taxon>Fomitopsis</taxon>
    </lineage>
</organism>
<dbReference type="GO" id="GO:0005763">
    <property type="term" value="C:mitochondrial small ribosomal subunit"/>
    <property type="evidence" value="ECO:0007669"/>
    <property type="project" value="TreeGrafter"/>
</dbReference>
<dbReference type="PANTHER" id="PTHR13490:SF0">
    <property type="entry name" value="SMALL RIBOSOMAL SUBUNIT PROTEIN MS35"/>
    <property type="match status" value="1"/>
</dbReference>
<protein>
    <recommendedName>
        <fullName evidence="2">Small ribosomal subunit protein mS35 mitochondrial conserved domain-containing protein</fullName>
    </recommendedName>
</protein>
<evidence type="ECO:0000256" key="1">
    <source>
        <dbReference type="SAM" id="MobiDB-lite"/>
    </source>
</evidence>